<comment type="caution">
    <text evidence="1">The sequence shown here is derived from an EMBL/GenBank/DDBJ whole genome shotgun (WGS) entry which is preliminary data.</text>
</comment>
<accession>A0ABX0FLF0</accession>
<dbReference type="Pfam" id="PF17963">
    <property type="entry name" value="Big_9"/>
    <property type="match status" value="2"/>
</dbReference>
<dbReference type="RefSeq" id="WP_166103631.1">
    <property type="nucleotide sequence ID" value="NZ_JAADJT010000005.1"/>
</dbReference>
<dbReference type="NCBIfam" id="TIGR01965">
    <property type="entry name" value="VCBS_repeat"/>
    <property type="match status" value="2"/>
</dbReference>
<dbReference type="InterPro" id="IPR010221">
    <property type="entry name" value="VCBS_dom"/>
</dbReference>
<dbReference type="Pfam" id="PF05638">
    <property type="entry name" value="T6SS_HCP"/>
    <property type="match status" value="3"/>
</dbReference>
<reference evidence="1 2" key="1">
    <citation type="submission" date="2020-01" db="EMBL/GenBank/DDBJ databases">
        <authorList>
            <person name="Lee S.D."/>
        </authorList>
    </citation>
    <scope>NUCLEOTIDE SEQUENCE [LARGE SCALE GENOMIC DNA]</scope>
    <source>
        <strain evidence="1 2">SAP-35</strain>
    </source>
</reference>
<dbReference type="Gene3D" id="2.60.40.3440">
    <property type="match status" value="1"/>
</dbReference>
<dbReference type="InterPro" id="IPR036624">
    <property type="entry name" value="Hcp1-lik_sf"/>
</dbReference>
<evidence type="ECO:0000313" key="1">
    <source>
        <dbReference type="EMBL" id="NGZ85279.1"/>
    </source>
</evidence>
<dbReference type="EMBL" id="JAADJT010000005">
    <property type="protein sequence ID" value="NGZ85279.1"/>
    <property type="molecule type" value="Genomic_DNA"/>
</dbReference>
<reference evidence="2" key="2">
    <citation type="submission" date="2023-07" db="EMBL/GenBank/DDBJ databases">
        <title>Duganella aceri sp. nov., isolated from tree sap.</title>
        <authorList>
            <person name="Kim I.S."/>
        </authorList>
    </citation>
    <scope>NUCLEOTIDE SEQUENCE [LARGE SCALE GENOMIC DNA]</scope>
    <source>
        <strain evidence="2">SAP-35</strain>
    </source>
</reference>
<dbReference type="InterPro" id="IPR008514">
    <property type="entry name" value="T6SS_Hcp"/>
</dbReference>
<name>A0ABX0FLF0_9BURK</name>
<dbReference type="NCBIfam" id="NF012211">
    <property type="entry name" value="tand_rpt_95"/>
    <property type="match status" value="2"/>
</dbReference>
<protein>
    <submittedName>
        <fullName evidence="1">Tandem-95 repeat protein</fullName>
    </submittedName>
</protein>
<dbReference type="Proteomes" id="UP000666369">
    <property type="component" value="Unassembled WGS sequence"/>
</dbReference>
<evidence type="ECO:0000313" key="2">
    <source>
        <dbReference type="Proteomes" id="UP000666369"/>
    </source>
</evidence>
<organism evidence="1 2">
    <name type="scientific">Duganella aceris</name>
    <dbReference type="NCBI Taxonomy" id="2703883"/>
    <lineage>
        <taxon>Bacteria</taxon>
        <taxon>Pseudomonadati</taxon>
        <taxon>Pseudomonadota</taxon>
        <taxon>Betaproteobacteria</taxon>
        <taxon>Burkholderiales</taxon>
        <taxon>Oxalobacteraceae</taxon>
        <taxon>Telluria group</taxon>
        <taxon>Duganella</taxon>
    </lineage>
</organism>
<keyword evidence="2" id="KW-1185">Reference proteome</keyword>
<gene>
    <name evidence="1" type="ORF">GW587_13555</name>
</gene>
<sequence length="1493" mass="153367">MSVAANPAVDPFARILALGDAPATQTGAGGQWVNAWSVTGVTTTQKADATNAAEAWSAVKYTDLLASTLAGGDIYRGDLGVSGQSSATGTVKQEIDGKEALRFSLAEAAQSVSINLSSFYANDDGTGYAEGARIRLFDADGRQVGESFAYASGTSGNQLVLINSALAFRSVEISAGAQRGDGSFSFGGYGDGSGGFGSDSYTSGTKHGSDFLVHSVSFALARPAATADSYALNEDAPSAIFGSVLANDKDANQAPLTAVLETGAAHGTLTFNADGTFSYQPNALYSGQDSFSYRASNGKDLSDVTVVNLTINHVNHAPVAVNDSVATDEDTAVAGNVLNGAGRDTDVDGDQLVVTSSGSFTTALGASVTLKANGDFTYNPTGSAALQALASGAARVDGFDYTISDGHGGTSTAHVNVAVQGRDEATPSNRALSVEQGAELKHYLHYTTSGLDQWVEIDGYTIGAEAEHSNLKGSGAAVGKPTPDEFTLTLGDGRAATDFTSAILQGKKIDNVDVVSYVSTANGLKLVQQYALSDAYVTAVKTAAGEDGATQTTLSVVYKEIVQGVSPLGANGLPISVASVGWSIPKMTTSPSDATIPVDTHDLSHPTPTVDSDTPLEYYVRVLTNDGRDAGGGWVALSSFALDYAADTSFLKGTGASVGKAVPSELSLGLGISKLMTAMLNNEILGTAFKTVEVEAYASGGNGGKPALVDEYIFNDAFVVDVSNQSDADNSVQLVYKAFTHSHLVYDADGKLNTAASGGVGYDVAKAEMKAVAVTGAVAAAAGATAPPSVEQGAELKHYLHYTTSGLDQWVEIDGYTIGAEAEHSNLKGSGAAVGKPTPDAFTLTLGDGRAATDFTSAILQGKKIDNVDVVSYVSTANGLKLVQQYALSDAYVTAVKTAAGEDGATQTTLSVVYKEIVQGVSPLGANGLPISVASVGWSIPKMTTSPSDATIPVDTHDLSHPTPTVDSDTPLEYYVRVLTNDGRDAGGGWVALSSFALDYAADTSFLKGTGASVGKAVPSELSLGLGISKLMTAMLNNEIVGTAFKTVEVEAYASSGNGGKPALVDEYIFNDAFVVDVSNQSDAGNSVQLVYKAFTHSHLVYDQDGKLNTAASGGVGYDVAKAEMKAVAVTGAVADAAGVTAPPSVEQGAELKHYLHYTTSGLDQWVEIDGYTIGAEAEHSNLKGSGAAVGKPTPDEFTLTLGDGRAATDFTSAILQGKKIDNVDVVSYVSTANGLKLVQQYALSDAYVTAVKTAAGEDGATQTTLSVVYKEIVQGVSPLGANGLPISVASVGWSIPKMTTSPSDATIPVDTHDLSHPTPTVDSDTPLEYYVRVLTNDGRDAGGAWVALSSFALDYAADTSFLKGTGASVGKAVPSELSLGLGISKLMTAMLNNEILGTAFKTVEVEAYAASGNGGKPTLVDEYIFTDAFVVDVSNQSDAGNSVDLVYKAFTHSHLAYDQDGKLNTAASGGVGFDVAKAILIGAPPPHADVIF</sequence>
<dbReference type="Gene3D" id="2.30.110.20">
    <property type="entry name" value="Hcp1-like"/>
    <property type="match status" value="6"/>
</dbReference>
<dbReference type="SUPFAM" id="SSF141452">
    <property type="entry name" value="Hcp1-like"/>
    <property type="match status" value="6"/>
</dbReference>
<proteinExistence type="predicted"/>